<dbReference type="AlphaFoldDB" id="A0A8X6XX88"/>
<proteinExistence type="predicted"/>
<gene>
    <name evidence="1" type="ORF">TNIN_325351</name>
</gene>
<accession>A0A8X6XX88</accession>
<comment type="caution">
    <text evidence="1">The sequence shown here is derived from an EMBL/GenBank/DDBJ whole genome shotgun (WGS) entry which is preliminary data.</text>
</comment>
<organism evidence="1 2">
    <name type="scientific">Trichonephila inaurata madagascariensis</name>
    <dbReference type="NCBI Taxonomy" id="2747483"/>
    <lineage>
        <taxon>Eukaryota</taxon>
        <taxon>Metazoa</taxon>
        <taxon>Ecdysozoa</taxon>
        <taxon>Arthropoda</taxon>
        <taxon>Chelicerata</taxon>
        <taxon>Arachnida</taxon>
        <taxon>Araneae</taxon>
        <taxon>Araneomorphae</taxon>
        <taxon>Entelegynae</taxon>
        <taxon>Araneoidea</taxon>
        <taxon>Nephilidae</taxon>
        <taxon>Trichonephila</taxon>
        <taxon>Trichonephila inaurata</taxon>
    </lineage>
</organism>
<protein>
    <submittedName>
        <fullName evidence="1">Uncharacterized protein</fullName>
    </submittedName>
</protein>
<keyword evidence="2" id="KW-1185">Reference proteome</keyword>
<evidence type="ECO:0000313" key="1">
    <source>
        <dbReference type="EMBL" id="GFY60374.1"/>
    </source>
</evidence>
<reference evidence="1" key="1">
    <citation type="submission" date="2020-08" db="EMBL/GenBank/DDBJ databases">
        <title>Multicomponent nature underlies the extraordinary mechanical properties of spider dragline silk.</title>
        <authorList>
            <person name="Kono N."/>
            <person name="Nakamura H."/>
            <person name="Mori M."/>
            <person name="Yoshida Y."/>
            <person name="Ohtoshi R."/>
            <person name="Malay A.D."/>
            <person name="Moran D.A.P."/>
            <person name="Tomita M."/>
            <person name="Numata K."/>
            <person name="Arakawa K."/>
        </authorList>
    </citation>
    <scope>NUCLEOTIDE SEQUENCE</scope>
</reference>
<evidence type="ECO:0000313" key="2">
    <source>
        <dbReference type="Proteomes" id="UP000886998"/>
    </source>
</evidence>
<dbReference type="EMBL" id="BMAV01013127">
    <property type="protein sequence ID" value="GFY60374.1"/>
    <property type="molecule type" value="Genomic_DNA"/>
</dbReference>
<sequence>MIVSDPPILGPSIIIVVSNHPNLGSLITVTPVIPDTIRITVYTPCIKLSIYNTPITPMSIYTPVGRPPTRIPFLSSNIST</sequence>
<dbReference type="Proteomes" id="UP000886998">
    <property type="component" value="Unassembled WGS sequence"/>
</dbReference>
<name>A0A8X6XX88_9ARAC</name>